<organism evidence="1 2">
    <name type="scientific">Araneus ventricosus</name>
    <name type="common">Orbweaver spider</name>
    <name type="synonym">Epeira ventricosa</name>
    <dbReference type="NCBI Taxonomy" id="182803"/>
    <lineage>
        <taxon>Eukaryota</taxon>
        <taxon>Metazoa</taxon>
        <taxon>Ecdysozoa</taxon>
        <taxon>Arthropoda</taxon>
        <taxon>Chelicerata</taxon>
        <taxon>Arachnida</taxon>
        <taxon>Araneae</taxon>
        <taxon>Araneomorphae</taxon>
        <taxon>Entelegynae</taxon>
        <taxon>Araneoidea</taxon>
        <taxon>Araneidae</taxon>
        <taxon>Araneus</taxon>
    </lineage>
</organism>
<proteinExistence type="predicted"/>
<name>A0A4Y2S906_ARAVE</name>
<keyword evidence="2" id="KW-1185">Reference proteome</keyword>
<sequence length="115" mass="12905">MSVIFFVGHFTNDPKSGGLFLTQVEDIAILLAVHQFPSMYQGGNVHYQQKTLLLSLTVFSNDSLTTPSQNPVVKFSYPRERHVLKRPPEKSLLNIGCENVKVRTDTSSQTVSFHP</sequence>
<accession>A0A4Y2S906</accession>
<dbReference type="EMBL" id="BGPR01020343">
    <property type="protein sequence ID" value="GBN84411.1"/>
    <property type="molecule type" value="Genomic_DNA"/>
</dbReference>
<evidence type="ECO:0000313" key="2">
    <source>
        <dbReference type="Proteomes" id="UP000499080"/>
    </source>
</evidence>
<comment type="caution">
    <text evidence="1">The sequence shown here is derived from an EMBL/GenBank/DDBJ whole genome shotgun (WGS) entry which is preliminary data.</text>
</comment>
<protein>
    <submittedName>
        <fullName evidence="1">Uncharacterized protein</fullName>
    </submittedName>
</protein>
<dbReference type="Proteomes" id="UP000499080">
    <property type="component" value="Unassembled WGS sequence"/>
</dbReference>
<reference evidence="1 2" key="1">
    <citation type="journal article" date="2019" name="Sci. Rep.">
        <title>Orb-weaving spider Araneus ventricosus genome elucidates the spidroin gene catalogue.</title>
        <authorList>
            <person name="Kono N."/>
            <person name="Nakamura H."/>
            <person name="Ohtoshi R."/>
            <person name="Moran D.A.P."/>
            <person name="Shinohara A."/>
            <person name="Yoshida Y."/>
            <person name="Fujiwara M."/>
            <person name="Mori M."/>
            <person name="Tomita M."/>
            <person name="Arakawa K."/>
        </authorList>
    </citation>
    <scope>NUCLEOTIDE SEQUENCE [LARGE SCALE GENOMIC DNA]</scope>
</reference>
<evidence type="ECO:0000313" key="1">
    <source>
        <dbReference type="EMBL" id="GBN84411.1"/>
    </source>
</evidence>
<dbReference type="AlphaFoldDB" id="A0A4Y2S906"/>
<gene>
    <name evidence="1" type="ORF">AVEN_215588_1</name>
</gene>